<dbReference type="OrthoDB" id="10256136at2759"/>
<feature type="signal peptide" evidence="1">
    <location>
        <begin position="1"/>
        <end position="20"/>
    </location>
</feature>
<dbReference type="VEuPathDB" id="AmoebaDB:NfTy_067220"/>
<evidence type="ECO:0000256" key="1">
    <source>
        <dbReference type="SAM" id="SignalP"/>
    </source>
</evidence>
<dbReference type="OMA" id="YINKNWD"/>
<reference evidence="2 3" key="1">
    <citation type="journal article" date="2019" name="Sci. Rep.">
        <title>Nanopore sequencing improves the draft genome of the human pathogenic amoeba Naegleria fowleri.</title>
        <authorList>
            <person name="Liechti N."/>
            <person name="Schurch N."/>
            <person name="Bruggmann R."/>
            <person name="Wittwer M."/>
        </authorList>
    </citation>
    <scope>NUCLEOTIDE SEQUENCE [LARGE SCALE GENOMIC DNA]</scope>
    <source>
        <strain evidence="2 3">ATCC 30894</strain>
    </source>
</reference>
<name>A0A6A5BQ72_NAEFO</name>
<gene>
    <name evidence="2" type="ORF">FDP41_005569</name>
</gene>
<accession>A0A6A5BQ72</accession>
<keyword evidence="1" id="KW-0732">Signal</keyword>
<comment type="caution">
    <text evidence="2">The sequence shown here is derived from an EMBL/GenBank/DDBJ whole genome shotgun (WGS) entry which is preliminary data.</text>
</comment>
<evidence type="ECO:0000313" key="2">
    <source>
        <dbReference type="EMBL" id="KAF0975575.1"/>
    </source>
</evidence>
<protein>
    <submittedName>
        <fullName evidence="2">Uncharacterized protein</fullName>
    </submittedName>
</protein>
<dbReference type="Proteomes" id="UP000444721">
    <property type="component" value="Unassembled WGS sequence"/>
</dbReference>
<dbReference type="EMBL" id="VFQX01000044">
    <property type="protein sequence ID" value="KAF0975575.1"/>
    <property type="molecule type" value="Genomic_DNA"/>
</dbReference>
<dbReference type="RefSeq" id="XP_044560288.1">
    <property type="nucleotide sequence ID" value="XM_044709107.1"/>
</dbReference>
<evidence type="ECO:0000313" key="3">
    <source>
        <dbReference type="Proteomes" id="UP000444721"/>
    </source>
</evidence>
<proteinExistence type="predicted"/>
<keyword evidence="3" id="KW-1185">Reference proteome</keyword>
<dbReference type="VEuPathDB" id="AmoebaDB:NF0023910"/>
<sequence length="431" mass="49894">MKHLIALLLVALLAISAVTASEEVVTPQADQQLQSFLEDVAQAEEQADFFLTPSIIRKLKEPRYYILTDEELADKSFWDKALKVVGEIGKAAIRDYINKNWDEIPEEEADIKLGKLFKNILPYLKAAAKQYINNNWGAQEMADKPQEKWSRIIKCILPYIKRGVKDYIAANWEEEADKGLWKSVWEVVKEIGKGAIKDYVNKNWDNEMELSDKFWKKVWNIVKEIGKGALKSYVNQNFDAVEMADTTKFNIGKLIKKALPYIKAGIKDYINKNWDAQELADLENDELADLKLKKFFKKALEVAKNLGKTYIRTQFGIPLEDIPQSDKFFKKIWKVVRDQIKNYLKERVNQYVVPVAPVASEEFYDEEADVELTFKELLSKALPYLKAGIKEYINKNWDEEQADIIDYEKLFRIALPYLRGEKVLETAALRG</sequence>
<feature type="chain" id="PRO_5025441396" evidence="1">
    <location>
        <begin position="21"/>
        <end position="431"/>
    </location>
</feature>
<dbReference type="VEuPathDB" id="AmoebaDB:FDP41_005569"/>
<organism evidence="2 3">
    <name type="scientific">Naegleria fowleri</name>
    <name type="common">Brain eating amoeba</name>
    <dbReference type="NCBI Taxonomy" id="5763"/>
    <lineage>
        <taxon>Eukaryota</taxon>
        <taxon>Discoba</taxon>
        <taxon>Heterolobosea</taxon>
        <taxon>Tetramitia</taxon>
        <taxon>Eutetramitia</taxon>
        <taxon>Vahlkampfiidae</taxon>
        <taxon>Naegleria</taxon>
    </lineage>
</organism>
<dbReference type="AlphaFoldDB" id="A0A6A5BQ72"/>
<dbReference type="GeneID" id="68112787"/>